<accession>A0A0H5QSK8</accession>
<sequence length="567" mass="63155">VMNLISDENLLDDGSSTDIGLIITTLIDETRSWTKIKSDGVRKMMLETLGALCLKFPGRFSQEQVAFIGNTLAKHLVSPSNLVVEGALIGLSGYLGSFPNTFSEHDTSHNGKSISAVFKVICAILSFDSARFGMPIAALSLISERGHLFRSLFLSHYQNIIDALDRCVSHRNRDLSRAAADALNTIVYQISEAIVTAKEADRVHLKPVYAFVLRRLTAMSPANNPDHYKATAAICGLGLFASAISVFGQSSDLKLCVRDLISWWEQISNISREEPEYRNRRFASYISSISMMIQHISSIDDSVIASLQVLLARVLDVFPNMHSRTRHQTYSAITRLIVVLHGAGSVFHRVLSEVVFHGTAVSVGGARNIDGRQDYQDFVEFWVNIICSDSDEWRIGIMPKLWSVLALARQQLYLLLIQSIEKVISSLNISITEDDAVEETAQPANIPDYSLFLNLVDFCLDLLPKVRPDWFCPLSLQFCRQIAGLLRSFPSVSGLIKLLSCSISICIKQDFFNSTIDSVPEFKSLIRDCAKFSLALISSIEKELLFAYLEFLMIIPSDIVPFDLLLP</sequence>
<evidence type="ECO:0000259" key="1">
    <source>
        <dbReference type="Pfam" id="PF20500"/>
    </source>
</evidence>
<dbReference type="InterPro" id="IPR011989">
    <property type="entry name" value="ARM-like"/>
</dbReference>
<feature type="non-terminal residue" evidence="2">
    <location>
        <position position="1"/>
    </location>
</feature>
<feature type="domain" description="DNA-PKcs N-terminal" evidence="1">
    <location>
        <begin position="39"/>
        <end position="358"/>
    </location>
</feature>
<dbReference type="InterPro" id="IPR016024">
    <property type="entry name" value="ARM-type_fold"/>
</dbReference>
<protein>
    <recommendedName>
        <fullName evidence="1">DNA-PKcs N-terminal domain-containing protein</fullName>
    </recommendedName>
</protein>
<dbReference type="InterPro" id="IPR046804">
    <property type="entry name" value="DNA-PKcs_N"/>
</dbReference>
<proteinExistence type="predicted"/>
<reference evidence="2" key="1">
    <citation type="submission" date="2015-04" db="EMBL/GenBank/DDBJ databases">
        <title>The genome sequence of the plant pathogenic Rhizarian Plasmodiophora brassicae reveals insights in its biotrophic life cycle and the origin of chitin synthesis.</title>
        <authorList>
            <person name="Schwelm A."/>
            <person name="Fogelqvist J."/>
            <person name="Knaust A."/>
            <person name="Julke S."/>
            <person name="Lilja T."/>
            <person name="Dhandapani V."/>
            <person name="Bonilla-Rosso G."/>
            <person name="Karlsson M."/>
            <person name="Shevchenko A."/>
            <person name="Choi S.R."/>
            <person name="Kim H.G."/>
            <person name="Park J.Y."/>
            <person name="Lim Y.P."/>
            <person name="Ludwig-Muller J."/>
            <person name="Dixelius C."/>
        </authorList>
    </citation>
    <scope>NUCLEOTIDE SEQUENCE</scope>
    <source>
        <tissue evidence="2">Potato root galls</tissue>
    </source>
</reference>
<dbReference type="EMBL" id="HACM01004576">
    <property type="protein sequence ID" value="CRZ05018.1"/>
    <property type="molecule type" value="Transcribed_RNA"/>
</dbReference>
<organism evidence="2">
    <name type="scientific">Spongospora subterranea</name>
    <dbReference type="NCBI Taxonomy" id="70186"/>
    <lineage>
        <taxon>Eukaryota</taxon>
        <taxon>Sar</taxon>
        <taxon>Rhizaria</taxon>
        <taxon>Endomyxa</taxon>
        <taxon>Phytomyxea</taxon>
        <taxon>Plasmodiophorida</taxon>
        <taxon>Plasmodiophoridae</taxon>
        <taxon>Spongospora</taxon>
    </lineage>
</organism>
<feature type="domain" description="DNA-PKcs N-terminal" evidence="1">
    <location>
        <begin position="411"/>
        <end position="564"/>
    </location>
</feature>
<evidence type="ECO:0000313" key="2">
    <source>
        <dbReference type="EMBL" id="CRZ05018.1"/>
    </source>
</evidence>
<dbReference type="Pfam" id="PF20500">
    <property type="entry name" value="DNA-PKcs_N"/>
    <property type="match status" value="2"/>
</dbReference>
<dbReference type="Gene3D" id="1.25.10.10">
    <property type="entry name" value="Leucine-rich Repeat Variant"/>
    <property type="match status" value="1"/>
</dbReference>
<name>A0A0H5QSK8_9EUKA</name>
<feature type="non-terminal residue" evidence="2">
    <location>
        <position position="567"/>
    </location>
</feature>
<dbReference type="SUPFAM" id="SSF48371">
    <property type="entry name" value="ARM repeat"/>
    <property type="match status" value="1"/>
</dbReference>
<dbReference type="AlphaFoldDB" id="A0A0H5QSK8"/>